<protein>
    <submittedName>
        <fullName evidence="2">Ovule protein</fullName>
    </submittedName>
</protein>
<name>A0A1I7UES0_9PELO</name>
<dbReference type="Proteomes" id="UP000095282">
    <property type="component" value="Unplaced"/>
</dbReference>
<proteinExistence type="predicted"/>
<evidence type="ECO:0000313" key="2">
    <source>
        <dbReference type="WBParaSite" id="Csp11.Scaffold629.g8583.t1"/>
    </source>
</evidence>
<sequence>MIVVDTTTLANCHQRKEDSIKGPLRHLNFNHLIEVVGEPYCKRFKWILSCFSSYSNPIWLFGLRKKRQGGRVILSKIFLICQQEDHKRETMSLEDSFHSEYQGMGLETLRTEPNKAS</sequence>
<organism evidence="1 2">
    <name type="scientific">Caenorhabditis tropicalis</name>
    <dbReference type="NCBI Taxonomy" id="1561998"/>
    <lineage>
        <taxon>Eukaryota</taxon>
        <taxon>Metazoa</taxon>
        <taxon>Ecdysozoa</taxon>
        <taxon>Nematoda</taxon>
        <taxon>Chromadorea</taxon>
        <taxon>Rhabditida</taxon>
        <taxon>Rhabditina</taxon>
        <taxon>Rhabditomorpha</taxon>
        <taxon>Rhabditoidea</taxon>
        <taxon>Rhabditidae</taxon>
        <taxon>Peloderinae</taxon>
        <taxon>Caenorhabditis</taxon>
    </lineage>
</organism>
<keyword evidence="1" id="KW-1185">Reference proteome</keyword>
<reference evidence="2" key="1">
    <citation type="submission" date="2016-11" db="UniProtKB">
        <authorList>
            <consortium name="WormBaseParasite"/>
        </authorList>
    </citation>
    <scope>IDENTIFICATION</scope>
</reference>
<dbReference type="WBParaSite" id="Csp11.Scaffold629.g8583.t1">
    <property type="protein sequence ID" value="Csp11.Scaffold629.g8583.t1"/>
    <property type="gene ID" value="Csp11.Scaffold629.g8583"/>
</dbReference>
<accession>A0A1I7UES0</accession>
<dbReference type="AlphaFoldDB" id="A0A1I7UES0"/>
<evidence type="ECO:0000313" key="1">
    <source>
        <dbReference type="Proteomes" id="UP000095282"/>
    </source>
</evidence>